<evidence type="ECO:0000256" key="8">
    <source>
        <dbReference type="PROSITE-ProRule" id="PRU00703"/>
    </source>
</evidence>
<sequence length="458" mass="49938">MDPDPGSLPLLYIFGLIAANAFLVAAEFALIAVRRIRIERSIRQGDANAARVLPALDRLEELVFAAQVARSLASVALGYQAVVFARTYALPRMPASPVRVAGFVLGPADAVSVFFALLVVSLLHATLGQQVPKLIAVHRAEWITAHLAVAPLRLLAWVLMPLTWPLNFLVRGVVRLFGVTATGLHPLVQTPEELRLSLTHAAEAQGSGMEQEEREMIRGVFEISETVVREVMTPRRAMVAVPADVSLERLLEVATVEGHSRLPVFEGTIDTVVGVVLTKDLLRVLHERRGDLAGPFDVRHLLRPVHFVPDTKPVDELLSELRGRAVHLAIVLDEFGGTYGLVTLEDLLEEIVGEINDEFDEVEPEFEPTPEGDVLIGAGVLISEVNERFGLRIPEEEFDTVGGFVFGTLGRVPEMGDAVAVRGPEGEMELRVEETEERRVTCLRLTRAAAAVADEGAG</sequence>
<evidence type="ECO:0000256" key="5">
    <source>
        <dbReference type="ARBA" id="ARBA00022989"/>
    </source>
</evidence>
<dbReference type="InterPro" id="IPR051676">
    <property type="entry name" value="UPF0053_domain"/>
</dbReference>
<evidence type="ECO:0000256" key="10">
    <source>
        <dbReference type="SAM" id="Phobius"/>
    </source>
</evidence>
<dbReference type="Gene3D" id="3.30.465.10">
    <property type="match status" value="1"/>
</dbReference>
<dbReference type="PANTHER" id="PTHR43099:SF5">
    <property type="entry name" value="HLYC_CORC FAMILY TRANSPORTER"/>
    <property type="match status" value="1"/>
</dbReference>
<dbReference type="InterPro" id="IPR044751">
    <property type="entry name" value="Ion_transp-like_CBS"/>
</dbReference>
<feature type="transmembrane region" description="Helical" evidence="10">
    <location>
        <begin position="143"/>
        <end position="166"/>
    </location>
</feature>
<comment type="subcellular location">
    <subcellularLocation>
        <location evidence="1">Cell membrane</location>
        <topology evidence="1">Multi-pass membrane protein</topology>
    </subcellularLocation>
</comment>
<organism evidence="13">
    <name type="scientific">uncultured Gemmatimonadota bacterium</name>
    <dbReference type="NCBI Taxonomy" id="203437"/>
    <lineage>
        <taxon>Bacteria</taxon>
        <taxon>Pseudomonadati</taxon>
        <taxon>Gemmatimonadota</taxon>
        <taxon>environmental samples</taxon>
    </lineage>
</organism>
<dbReference type="SMART" id="SM01091">
    <property type="entry name" value="CorC_HlyC"/>
    <property type="match status" value="1"/>
</dbReference>
<dbReference type="GO" id="GO:0005886">
    <property type="term" value="C:plasma membrane"/>
    <property type="evidence" value="ECO:0007669"/>
    <property type="project" value="UniProtKB-SubCell"/>
</dbReference>
<dbReference type="SUPFAM" id="SSF56176">
    <property type="entry name" value="FAD-binding/transporter-associated domain-like"/>
    <property type="match status" value="1"/>
</dbReference>
<feature type="domain" description="CBS" evidence="11">
    <location>
        <begin position="301"/>
        <end position="358"/>
    </location>
</feature>
<dbReference type="PROSITE" id="PS51846">
    <property type="entry name" value="CNNM"/>
    <property type="match status" value="1"/>
</dbReference>
<dbReference type="Gene3D" id="3.10.580.10">
    <property type="entry name" value="CBS-domain"/>
    <property type="match status" value="1"/>
</dbReference>
<keyword evidence="6 8" id="KW-0129">CBS domain</keyword>
<keyword evidence="5 9" id="KW-1133">Transmembrane helix</keyword>
<evidence type="ECO:0000259" key="12">
    <source>
        <dbReference type="PROSITE" id="PS51846"/>
    </source>
</evidence>
<feature type="transmembrane region" description="Helical" evidence="10">
    <location>
        <begin position="100"/>
        <end position="123"/>
    </location>
</feature>
<dbReference type="InterPro" id="IPR036318">
    <property type="entry name" value="FAD-bd_PCMH-like_sf"/>
</dbReference>
<dbReference type="SUPFAM" id="SSF54631">
    <property type="entry name" value="CBS-domain pair"/>
    <property type="match status" value="1"/>
</dbReference>
<evidence type="ECO:0000259" key="11">
    <source>
        <dbReference type="PROSITE" id="PS51371"/>
    </source>
</evidence>
<dbReference type="PROSITE" id="PS51371">
    <property type="entry name" value="CBS"/>
    <property type="match status" value="2"/>
</dbReference>
<evidence type="ECO:0000256" key="2">
    <source>
        <dbReference type="ARBA" id="ARBA00022475"/>
    </source>
</evidence>
<dbReference type="Pfam" id="PF03471">
    <property type="entry name" value="CorC_HlyC"/>
    <property type="match status" value="1"/>
</dbReference>
<dbReference type="EMBL" id="CADCTV010000836">
    <property type="protein sequence ID" value="CAA9364484.1"/>
    <property type="molecule type" value="Genomic_DNA"/>
</dbReference>
<evidence type="ECO:0000256" key="3">
    <source>
        <dbReference type="ARBA" id="ARBA00022692"/>
    </source>
</evidence>
<dbReference type="SMART" id="SM00116">
    <property type="entry name" value="CBS"/>
    <property type="match status" value="2"/>
</dbReference>
<feature type="domain" description="CBS" evidence="11">
    <location>
        <begin position="232"/>
        <end position="292"/>
    </location>
</feature>
<gene>
    <name evidence="13" type="ORF">AVDCRST_MAG89-3988</name>
</gene>
<evidence type="ECO:0000256" key="9">
    <source>
        <dbReference type="PROSITE-ProRule" id="PRU01193"/>
    </source>
</evidence>
<dbReference type="Pfam" id="PF01595">
    <property type="entry name" value="CNNM"/>
    <property type="match status" value="1"/>
</dbReference>
<dbReference type="AlphaFoldDB" id="A0A6J4MU21"/>
<keyword evidence="3 9" id="KW-0812">Transmembrane</keyword>
<dbReference type="InterPro" id="IPR005170">
    <property type="entry name" value="Transptr-assoc_dom"/>
</dbReference>
<evidence type="ECO:0000256" key="1">
    <source>
        <dbReference type="ARBA" id="ARBA00004651"/>
    </source>
</evidence>
<reference evidence="13" key="1">
    <citation type="submission" date="2020-02" db="EMBL/GenBank/DDBJ databases">
        <authorList>
            <person name="Meier V. D."/>
        </authorList>
    </citation>
    <scope>NUCLEOTIDE SEQUENCE</scope>
    <source>
        <strain evidence="13">AVDCRST_MAG89</strain>
    </source>
</reference>
<keyword evidence="2" id="KW-1003">Cell membrane</keyword>
<dbReference type="InterPro" id="IPR016169">
    <property type="entry name" value="FAD-bd_PCMH_sub2"/>
</dbReference>
<accession>A0A6J4MU21</accession>
<dbReference type="GO" id="GO:0050660">
    <property type="term" value="F:flavin adenine dinucleotide binding"/>
    <property type="evidence" value="ECO:0007669"/>
    <property type="project" value="InterPro"/>
</dbReference>
<keyword evidence="7 9" id="KW-0472">Membrane</keyword>
<evidence type="ECO:0000313" key="13">
    <source>
        <dbReference type="EMBL" id="CAA9364484.1"/>
    </source>
</evidence>
<proteinExistence type="predicted"/>
<name>A0A6J4MU21_9BACT</name>
<dbReference type="InterPro" id="IPR046342">
    <property type="entry name" value="CBS_dom_sf"/>
</dbReference>
<evidence type="ECO:0000256" key="6">
    <source>
        <dbReference type="ARBA" id="ARBA00023122"/>
    </source>
</evidence>
<feature type="domain" description="CNNM transmembrane" evidence="12">
    <location>
        <begin position="2"/>
        <end position="213"/>
    </location>
</feature>
<keyword evidence="4" id="KW-0677">Repeat</keyword>
<evidence type="ECO:0000256" key="4">
    <source>
        <dbReference type="ARBA" id="ARBA00022737"/>
    </source>
</evidence>
<dbReference type="CDD" id="cd04590">
    <property type="entry name" value="CBS_pair_CorC_HlyC_assoc"/>
    <property type="match status" value="1"/>
</dbReference>
<dbReference type="FunFam" id="3.10.580.10:FF:000002">
    <property type="entry name" value="Magnesium/cobalt efflux protein CorC"/>
    <property type="match status" value="1"/>
</dbReference>
<protein>
    <submittedName>
        <fullName evidence="13">Hemolysins and related proteins containing CBS domains</fullName>
    </submittedName>
</protein>
<dbReference type="InterPro" id="IPR000644">
    <property type="entry name" value="CBS_dom"/>
</dbReference>
<feature type="transmembrane region" description="Helical" evidence="10">
    <location>
        <begin position="12"/>
        <end position="33"/>
    </location>
</feature>
<dbReference type="PANTHER" id="PTHR43099">
    <property type="entry name" value="UPF0053 PROTEIN YRKA"/>
    <property type="match status" value="1"/>
</dbReference>
<evidence type="ECO:0000256" key="7">
    <source>
        <dbReference type="ARBA" id="ARBA00023136"/>
    </source>
</evidence>
<dbReference type="Pfam" id="PF00571">
    <property type="entry name" value="CBS"/>
    <property type="match status" value="2"/>
</dbReference>
<dbReference type="InterPro" id="IPR002550">
    <property type="entry name" value="CNNM"/>
</dbReference>